<dbReference type="InterPro" id="IPR002052">
    <property type="entry name" value="DNA_methylase_N6_adenine_CS"/>
</dbReference>
<sequence length="277" mass="31147">MTYVLTLKNCIEKLRQAGIDDPESDARIILTEASGMDYAHLMAEMRSEVSEDTSRKIKKFMEKRLKRIPLQQITGYTEFMGLKFSVDENVLCPRQDTEVLVEQVLDAADKNSRVLDMCTGSGCIAVSIAKLKKADTTACDISEKAIAIAEKNARDNGVSVHFFKGDLFEALPDHEKYDIVVSNPPYIKSDVIGTLEPEVKDHEPRIALDGAEDGLFFYRRIIMDAPDYLRKNGLIFFETGYDQAEQVKKLLLDRGFSDIKITKDYGGNDRVVAGVFK</sequence>
<evidence type="ECO:0000256" key="3">
    <source>
        <dbReference type="ARBA" id="ARBA00022691"/>
    </source>
</evidence>
<dbReference type="PROSITE" id="PS00092">
    <property type="entry name" value="N6_MTASE"/>
    <property type="match status" value="1"/>
</dbReference>
<dbReference type="AlphaFoldDB" id="A0A6N7IZB3"/>
<comment type="catalytic activity">
    <reaction evidence="4 5">
        <text>L-glutaminyl-[peptide chain release factor] + S-adenosyl-L-methionine = N(5)-methyl-L-glutaminyl-[peptide chain release factor] + S-adenosyl-L-homocysteine + H(+)</text>
        <dbReference type="Rhea" id="RHEA:42896"/>
        <dbReference type="Rhea" id="RHEA-COMP:10271"/>
        <dbReference type="Rhea" id="RHEA-COMP:10272"/>
        <dbReference type="ChEBI" id="CHEBI:15378"/>
        <dbReference type="ChEBI" id="CHEBI:30011"/>
        <dbReference type="ChEBI" id="CHEBI:57856"/>
        <dbReference type="ChEBI" id="CHEBI:59789"/>
        <dbReference type="ChEBI" id="CHEBI:61891"/>
        <dbReference type="EC" id="2.1.1.297"/>
    </reaction>
</comment>
<dbReference type="Gene3D" id="3.40.50.150">
    <property type="entry name" value="Vaccinia Virus protein VP39"/>
    <property type="match status" value="1"/>
</dbReference>
<evidence type="ECO:0000259" key="6">
    <source>
        <dbReference type="Pfam" id="PF05175"/>
    </source>
</evidence>
<evidence type="ECO:0000313" key="9">
    <source>
        <dbReference type="Proteomes" id="UP000460257"/>
    </source>
</evidence>
<dbReference type="Gene3D" id="1.10.8.10">
    <property type="entry name" value="DNA helicase RuvA subunit, C-terminal domain"/>
    <property type="match status" value="1"/>
</dbReference>
<keyword evidence="3 5" id="KW-0949">S-adenosyl-L-methionine</keyword>
<dbReference type="SUPFAM" id="SSF53335">
    <property type="entry name" value="S-adenosyl-L-methionine-dependent methyltransferases"/>
    <property type="match status" value="1"/>
</dbReference>
<dbReference type="PANTHER" id="PTHR18895">
    <property type="entry name" value="HEMK METHYLTRANSFERASE"/>
    <property type="match status" value="1"/>
</dbReference>
<accession>A0A6N7IZB3</accession>
<dbReference type="Pfam" id="PF05175">
    <property type="entry name" value="MTS"/>
    <property type="match status" value="1"/>
</dbReference>
<comment type="function">
    <text evidence="5">Methylates the class 1 translation termination release factors RF1/PrfA and RF2/PrfB on the glutamine residue of the universally conserved GGQ motif.</text>
</comment>
<comment type="similarity">
    <text evidence="5">Belongs to the protein N5-glutamine methyltransferase family. PrmC subfamily.</text>
</comment>
<dbReference type="EMBL" id="VOGC01000006">
    <property type="protein sequence ID" value="MQN01686.1"/>
    <property type="molecule type" value="Genomic_DNA"/>
</dbReference>
<dbReference type="GO" id="GO:0032259">
    <property type="term" value="P:methylation"/>
    <property type="evidence" value="ECO:0007669"/>
    <property type="project" value="UniProtKB-KW"/>
</dbReference>
<dbReference type="Proteomes" id="UP000460257">
    <property type="component" value="Unassembled WGS sequence"/>
</dbReference>
<dbReference type="CDD" id="cd02440">
    <property type="entry name" value="AdoMet_MTases"/>
    <property type="match status" value="1"/>
</dbReference>
<dbReference type="EC" id="2.1.1.297" evidence="5"/>
<evidence type="ECO:0000313" key="8">
    <source>
        <dbReference type="EMBL" id="MQN01686.1"/>
    </source>
</evidence>
<dbReference type="InterPro" id="IPR040758">
    <property type="entry name" value="PrmC_N"/>
</dbReference>
<keyword evidence="1 5" id="KW-0489">Methyltransferase</keyword>
<gene>
    <name evidence="5 8" type="primary">prmC</name>
    <name evidence="8" type="ORF">FRC54_07160</name>
</gene>
<dbReference type="GO" id="GO:0102559">
    <property type="term" value="F:peptide chain release factor N(5)-glutamine methyltransferase activity"/>
    <property type="evidence" value="ECO:0007669"/>
    <property type="project" value="UniProtKB-EC"/>
</dbReference>
<feature type="binding site" evidence="5">
    <location>
        <begin position="183"/>
        <end position="186"/>
    </location>
    <ligand>
        <name>substrate</name>
    </ligand>
</feature>
<dbReference type="NCBIfam" id="TIGR03534">
    <property type="entry name" value="RF_mod_PrmC"/>
    <property type="match status" value="1"/>
</dbReference>
<name>A0A6N7IZB3_9FIRM</name>
<reference evidence="8" key="1">
    <citation type="journal article" date="2020" name="Appl. Environ. Microbiol.">
        <title>Medium-Chain Fatty Acid Synthesis by 'Candidatus Weimeria bifida' gen. nov., sp. nov., and 'Candidatus Pseudoramibacter fermentans' sp. nov.</title>
        <authorList>
            <person name="Scarborough M.J."/>
            <person name="Myers K.S."/>
            <person name="Donohue T.J."/>
            <person name="Noguera D.R."/>
        </authorList>
    </citation>
    <scope>NUCLEOTIDE SEQUENCE</scope>
    <source>
        <strain evidence="8">LCO1.1</strain>
    </source>
</reference>
<feature type="binding site" evidence="5">
    <location>
        <position position="140"/>
    </location>
    <ligand>
        <name>S-adenosyl-L-methionine</name>
        <dbReference type="ChEBI" id="CHEBI:59789"/>
    </ligand>
</feature>
<evidence type="ECO:0000256" key="2">
    <source>
        <dbReference type="ARBA" id="ARBA00022679"/>
    </source>
</evidence>
<dbReference type="PANTHER" id="PTHR18895:SF74">
    <property type="entry name" value="MTRF1L RELEASE FACTOR GLUTAMINE METHYLTRANSFERASE"/>
    <property type="match status" value="1"/>
</dbReference>
<evidence type="ECO:0000256" key="5">
    <source>
        <dbReference type="HAMAP-Rule" id="MF_02126"/>
    </source>
</evidence>
<feature type="domain" description="Release factor glutamine methyltransferase N-terminal" evidence="7">
    <location>
        <begin position="7"/>
        <end position="75"/>
    </location>
</feature>
<dbReference type="FunFam" id="3.40.50.150:FF:000053">
    <property type="entry name" value="Release factor glutamine methyltransferase"/>
    <property type="match status" value="1"/>
</dbReference>
<dbReference type="HAMAP" id="MF_02126">
    <property type="entry name" value="RF_methyltr_PrmC"/>
    <property type="match status" value="1"/>
</dbReference>
<dbReference type="NCBIfam" id="TIGR00536">
    <property type="entry name" value="hemK_fam"/>
    <property type="match status" value="1"/>
</dbReference>
<evidence type="ECO:0000259" key="7">
    <source>
        <dbReference type="Pfam" id="PF17827"/>
    </source>
</evidence>
<organism evidence="8 9">
    <name type="scientific">Candidatus Weimeria bifida</name>
    <dbReference type="NCBI Taxonomy" id="2599074"/>
    <lineage>
        <taxon>Bacteria</taxon>
        <taxon>Bacillati</taxon>
        <taxon>Bacillota</taxon>
        <taxon>Clostridia</taxon>
        <taxon>Lachnospirales</taxon>
        <taxon>Lachnospiraceae</taxon>
        <taxon>Candidatus Weimeria</taxon>
    </lineage>
</organism>
<dbReference type="InterPro" id="IPR029063">
    <property type="entry name" value="SAM-dependent_MTases_sf"/>
</dbReference>
<dbReference type="GO" id="GO:0003676">
    <property type="term" value="F:nucleic acid binding"/>
    <property type="evidence" value="ECO:0007669"/>
    <property type="project" value="InterPro"/>
</dbReference>
<evidence type="ECO:0000256" key="1">
    <source>
        <dbReference type="ARBA" id="ARBA00022603"/>
    </source>
</evidence>
<comment type="caution">
    <text evidence="8">The sequence shown here is derived from an EMBL/GenBank/DDBJ whole genome shotgun (WGS) entry which is preliminary data.</text>
</comment>
<keyword evidence="9" id="KW-1185">Reference proteome</keyword>
<dbReference type="InterPro" id="IPR019874">
    <property type="entry name" value="RF_methyltr_PrmC"/>
</dbReference>
<dbReference type="InterPro" id="IPR004556">
    <property type="entry name" value="HemK-like"/>
</dbReference>
<comment type="caution">
    <text evidence="5">Lacks conserved residue(s) required for the propagation of feature annotation.</text>
</comment>
<dbReference type="InterPro" id="IPR007848">
    <property type="entry name" value="Small_mtfrase_dom"/>
</dbReference>
<feature type="binding site" evidence="5">
    <location>
        <position position="183"/>
    </location>
    <ligand>
        <name>S-adenosyl-L-methionine</name>
        <dbReference type="ChEBI" id="CHEBI:59789"/>
    </ligand>
</feature>
<proteinExistence type="inferred from homology"/>
<feature type="domain" description="Methyltransferase small" evidence="6">
    <location>
        <begin position="97"/>
        <end position="188"/>
    </location>
</feature>
<dbReference type="InterPro" id="IPR050320">
    <property type="entry name" value="N5-glutamine_MTase"/>
</dbReference>
<evidence type="ECO:0000256" key="4">
    <source>
        <dbReference type="ARBA" id="ARBA00048391"/>
    </source>
</evidence>
<protein>
    <recommendedName>
        <fullName evidence="5">Release factor glutamine methyltransferase</fullName>
        <shortName evidence="5">RF MTase</shortName>
        <ecNumber evidence="5">2.1.1.297</ecNumber>
    </recommendedName>
    <alternativeName>
        <fullName evidence="5">N5-glutamine methyltransferase PrmC</fullName>
    </alternativeName>
    <alternativeName>
        <fullName evidence="5">Protein-(glutamine-N5) MTase PrmC</fullName>
    </alternativeName>
    <alternativeName>
        <fullName evidence="5">Protein-glutamine N-methyltransferase PrmC</fullName>
    </alternativeName>
</protein>
<keyword evidence="2 5" id="KW-0808">Transferase</keyword>
<dbReference type="Pfam" id="PF17827">
    <property type="entry name" value="PrmC_N"/>
    <property type="match status" value="1"/>
</dbReference>